<dbReference type="InterPro" id="IPR011010">
    <property type="entry name" value="DNA_brk_join_enz"/>
</dbReference>
<dbReference type="PROSITE" id="PS51898">
    <property type="entry name" value="TYR_RECOMBINASE"/>
    <property type="match status" value="1"/>
</dbReference>
<feature type="domain" description="Tyr recombinase" evidence="3">
    <location>
        <begin position="215"/>
        <end position="415"/>
    </location>
</feature>
<dbReference type="GO" id="GO:0003677">
    <property type="term" value="F:DNA binding"/>
    <property type="evidence" value="ECO:0007669"/>
    <property type="project" value="UniProtKB-KW"/>
</dbReference>
<dbReference type="AlphaFoldDB" id="A0A381SE10"/>
<dbReference type="InterPro" id="IPR010998">
    <property type="entry name" value="Integrase_recombinase_N"/>
</dbReference>
<dbReference type="InterPro" id="IPR050090">
    <property type="entry name" value="Tyrosine_recombinase_XerCD"/>
</dbReference>
<dbReference type="Gene3D" id="1.10.443.10">
    <property type="entry name" value="Intergrase catalytic core"/>
    <property type="match status" value="1"/>
</dbReference>
<proteinExistence type="predicted"/>
<evidence type="ECO:0000313" key="4">
    <source>
        <dbReference type="EMBL" id="SVA02300.1"/>
    </source>
</evidence>
<evidence type="ECO:0000256" key="1">
    <source>
        <dbReference type="ARBA" id="ARBA00023125"/>
    </source>
</evidence>
<dbReference type="GO" id="GO:0015074">
    <property type="term" value="P:DNA integration"/>
    <property type="evidence" value="ECO:0007669"/>
    <property type="project" value="InterPro"/>
</dbReference>
<reference evidence="4" key="1">
    <citation type="submission" date="2018-05" db="EMBL/GenBank/DDBJ databases">
        <authorList>
            <person name="Lanie J.A."/>
            <person name="Ng W.-L."/>
            <person name="Kazmierczak K.M."/>
            <person name="Andrzejewski T.M."/>
            <person name="Davidsen T.M."/>
            <person name="Wayne K.J."/>
            <person name="Tettelin H."/>
            <person name="Glass J.I."/>
            <person name="Rusch D."/>
            <person name="Podicherti R."/>
            <person name="Tsui H.-C.T."/>
            <person name="Winkler M.E."/>
        </authorList>
    </citation>
    <scope>NUCLEOTIDE SEQUENCE</scope>
</reference>
<dbReference type="Pfam" id="PF00589">
    <property type="entry name" value="Phage_integrase"/>
    <property type="match status" value="1"/>
</dbReference>
<dbReference type="EMBL" id="UINC01002991">
    <property type="protein sequence ID" value="SVA02300.1"/>
    <property type="molecule type" value="Genomic_DNA"/>
</dbReference>
<sequence length="421" mass="49369">MQEGYENLPKSADFSSTSLNLKNLSIKFIKNLIIMGRSEHTINEYARTTSDFLRFINIYKGKIVTEDLLKKISTEDVQAYLADYKGDEPLEEKKAYLRKNFNFETKPPKHLNKENKGWISKNKKLVGELENFFEGGIRSGLEIKNKFNKHTSMETKIKKMQKIGFIKTNEIKNKSNRSVARCQSVIKTYFKFLSSTNNWRKNPIQDLATSKYSIKIDQRIFKEEEIINFLNFIDPDKNKTNAKNWNGWEHRRDLAILYLIYSSGLRVSEVLQFKIADHPFKEQQIIRGKRDKERYIVVLDIVKNKIGKYLNKLSETNKDLIIRPSDPLFVKIRSKKIKTVTSRDIQRSMRNLVQLYPNNLPSFATPHSLRHSFATHLLKSGIDIRKIQELLGHKNLSTTQSYTKLENDYLKKEFDKLHPHS</sequence>
<dbReference type="Gene3D" id="1.10.150.130">
    <property type="match status" value="1"/>
</dbReference>
<evidence type="ECO:0000259" key="3">
    <source>
        <dbReference type="PROSITE" id="PS51898"/>
    </source>
</evidence>
<dbReference type="InterPro" id="IPR013762">
    <property type="entry name" value="Integrase-like_cat_sf"/>
</dbReference>
<keyword evidence="2" id="KW-0233">DNA recombination</keyword>
<dbReference type="SUPFAM" id="SSF56349">
    <property type="entry name" value="DNA breaking-rejoining enzymes"/>
    <property type="match status" value="1"/>
</dbReference>
<keyword evidence="1" id="KW-0238">DNA-binding</keyword>
<dbReference type="PANTHER" id="PTHR30349">
    <property type="entry name" value="PHAGE INTEGRASE-RELATED"/>
    <property type="match status" value="1"/>
</dbReference>
<accession>A0A381SE10</accession>
<organism evidence="4">
    <name type="scientific">marine metagenome</name>
    <dbReference type="NCBI Taxonomy" id="408172"/>
    <lineage>
        <taxon>unclassified sequences</taxon>
        <taxon>metagenomes</taxon>
        <taxon>ecological metagenomes</taxon>
    </lineage>
</organism>
<protein>
    <recommendedName>
        <fullName evidence="3">Tyr recombinase domain-containing protein</fullName>
    </recommendedName>
</protein>
<dbReference type="GO" id="GO:0006310">
    <property type="term" value="P:DNA recombination"/>
    <property type="evidence" value="ECO:0007669"/>
    <property type="project" value="UniProtKB-KW"/>
</dbReference>
<dbReference type="PANTHER" id="PTHR30349:SF41">
    <property type="entry name" value="INTEGRASE_RECOMBINASE PROTEIN MJ0367-RELATED"/>
    <property type="match status" value="1"/>
</dbReference>
<gene>
    <name evidence="4" type="ORF">METZ01_LOCUS55154</name>
</gene>
<dbReference type="InterPro" id="IPR002104">
    <property type="entry name" value="Integrase_catalytic"/>
</dbReference>
<name>A0A381SE10_9ZZZZ</name>
<evidence type="ECO:0000256" key="2">
    <source>
        <dbReference type="ARBA" id="ARBA00023172"/>
    </source>
</evidence>